<dbReference type="EMBL" id="CP002629">
    <property type="protein sequence ID" value="AEB09397.1"/>
    <property type="molecule type" value="Genomic_DNA"/>
</dbReference>
<dbReference type="GO" id="GO:0030983">
    <property type="term" value="F:mismatched DNA binding"/>
    <property type="evidence" value="ECO:0007669"/>
    <property type="project" value="InterPro"/>
</dbReference>
<dbReference type="RefSeq" id="WP_013706507.1">
    <property type="nucleotide sequence ID" value="NC_015388.1"/>
</dbReference>
<dbReference type="Pfam" id="PF01119">
    <property type="entry name" value="DNA_mis_repair"/>
    <property type="match status" value="1"/>
</dbReference>
<dbReference type="GO" id="GO:0005524">
    <property type="term" value="F:ATP binding"/>
    <property type="evidence" value="ECO:0007669"/>
    <property type="project" value="InterPro"/>
</dbReference>
<organism evidence="8 9">
    <name type="scientific">Desulfobacca acetoxidans (strain ATCC 700848 / DSM 11109 / ASRB2)</name>
    <dbReference type="NCBI Taxonomy" id="880072"/>
    <lineage>
        <taxon>Bacteria</taxon>
        <taxon>Pseudomonadati</taxon>
        <taxon>Thermodesulfobacteriota</taxon>
        <taxon>Desulfobaccia</taxon>
        <taxon>Desulfobaccales</taxon>
        <taxon>Desulfobaccaceae</taxon>
        <taxon>Desulfobacca</taxon>
    </lineage>
</organism>
<dbReference type="HOGENOM" id="CLU_004131_4_2_7"/>
<evidence type="ECO:0000256" key="4">
    <source>
        <dbReference type="ARBA" id="ARBA00023204"/>
    </source>
</evidence>
<dbReference type="PROSITE" id="PS00058">
    <property type="entry name" value="DNA_MISMATCH_REPAIR_1"/>
    <property type="match status" value="1"/>
</dbReference>
<dbReference type="CDD" id="cd00782">
    <property type="entry name" value="MutL_Trans"/>
    <property type="match status" value="1"/>
</dbReference>
<dbReference type="Gene3D" id="3.30.565.10">
    <property type="entry name" value="Histidine kinase-like ATPase, C-terminal domain"/>
    <property type="match status" value="1"/>
</dbReference>
<feature type="domain" description="MutL C-terminal dimerisation" evidence="6">
    <location>
        <begin position="400"/>
        <end position="542"/>
    </location>
</feature>
<protein>
    <recommendedName>
        <fullName evidence="2 5">DNA mismatch repair protein MutL</fullName>
    </recommendedName>
</protein>
<dbReference type="InterPro" id="IPR013507">
    <property type="entry name" value="DNA_mismatch_S5_2-like"/>
</dbReference>
<dbReference type="OrthoDB" id="9763467at2"/>
<keyword evidence="4 5" id="KW-0234">DNA repair</keyword>
<dbReference type="Pfam" id="PF02518">
    <property type="entry name" value="HATPase_c"/>
    <property type="match status" value="1"/>
</dbReference>
<dbReference type="eggNOG" id="COG0323">
    <property type="taxonomic scope" value="Bacteria"/>
</dbReference>
<dbReference type="Gene3D" id="3.30.1540.20">
    <property type="entry name" value="MutL, C-terminal domain, dimerisation subdomain"/>
    <property type="match status" value="1"/>
</dbReference>
<dbReference type="InterPro" id="IPR037198">
    <property type="entry name" value="MutL_C_sf"/>
</dbReference>
<dbReference type="InterPro" id="IPR020568">
    <property type="entry name" value="Ribosomal_Su5_D2-typ_SF"/>
</dbReference>
<evidence type="ECO:0000256" key="3">
    <source>
        <dbReference type="ARBA" id="ARBA00022763"/>
    </source>
</evidence>
<evidence type="ECO:0000313" key="9">
    <source>
        <dbReference type="Proteomes" id="UP000000483"/>
    </source>
</evidence>
<dbReference type="InterPro" id="IPR014790">
    <property type="entry name" value="MutL_C"/>
</dbReference>
<dbReference type="InterPro" id="IPR014721">
    <property type="entry name" value="Ribsml_uS5_D2-typ_fold_subgr"/>
</dbReference>
<gene>
    <name evidence="5" type="primary">mutL</name>
    <name evidence="8" type="ordered locus">Desac_1542</name>
</gene>
<dbReference type="InterPro" id="IPR038973">
    <property type="entry name" value="MutL/Mlh/Pms-like"/>
</dbReference>
<dbReference type="KEGG" id="dao:Desac_1542"/>
<dbReference type="Gene3D" id="3.30.1370.100">
    <property type="entry name" value="MutL, C-terminal domain, regulatory subdomain"/>
    <property type="match status" value="1"/>
</dbReference>
<feature type="domain" description="DNA mismatch repair protein S5" evidence="7">
    <location>
        <begin position="209"/>
        <end position="327"/>
    </location>
</feature>
<sequence>MNRIGILAPEVASKIAAGEVITRPASVVKELVENALDAGARSITVEIEEGGCRQIRVTDNGCGMWPQEAPLSLQRHATSKIRQDTDLLHLKTMGFRGEALPSIAAISRLEMCSRSRELDLGCRLTVEGGSIREQVPWAGPAGTHVTVTDLFYNTPARRKFLRSKAAEQGRIVELIRHLALGYPEIHLHLLAQGKTLLHTPAHTDVRERLAALLGLEWAEKMLTLNLSGQGMRITGLVSGPDQHVATGRYQFLLINRRIVADRLLMGALRQAYQGLLPRGRHPVVVLNLEAAPDQVDINVHPTKAEVRFKEGGRVYALTLSAMQQALQPTQTAGRQEFASSWRPQAPNRTEEARPAELFPHLPPLPTAAVTAPQPLEPPPMPGLPEAGAPSANWRFAELKIIGQLQETYILAQAPDGLLIVDQHAAHERILFENLSQSWGKSGARQTLLFPVTLELDAASAAWSIDHLPVLQAAGMELEPFGGNTFLLRTVPTCLSGQDLESLAPEMIAELSPIKSSGDGETLRRQLLLTMSCRGAIKAGQSLSPEEMHHLLAQLDQLTVSSHCPHGRPLWRLLTMPEIRQNFRRPR</sequence>
<dbReference type="HAMAP" id="MF_00149">
    <property type="entry name" value="DNA_mis_repair"/>
    <property type="match status" value="1"/>
</dbReference>
<dbReference type="InterPro" id="IPR042120">
    <property type="entry name" value="MutL_C_dimsub"/>
</dbReference>
<dbReference type="InterPro" id="IPR042121">
    <property type="entry name" value="MutL_C_regsub"/>
</dbReference>
<dbReference type="InterPro" id="IPR014762">
    <property type="entry name" value="DNA_mismatch_repair_CS"/>
</dbReference>
<dbReference type="InterPro" id="IPR003594">
    <property type="entry name" value="HATPase_dom"/>
</dbReference>
<dbReference type="Proteomes" id="UP000000483">
    <property type="component" value="Chromosome"/>
</dbReference>
<dbReference type="STRING" id="880072.Desac_1542"/>
<dbReference type="GO" id="GO:0032300">
    <property type="term" value="C:mismatch repair complex"/>
    <property type="evidence" value="ECO:0007669"/>
    <property type="project" value="InterPro"/>
</dbReference>
<dbReference type="SUPFAM" id="SSF54211">
    <property type="entry name" value="Ribosomal protein S5 domain 2-like"/>
    <property type="match status" value="1"/>
</dbReference>
<dbReference type="GO" id="GO:0140664">
    <property type="term" value="F:ATP-dependent DNA damage sensor activity"/>
    <property type="evidence" value="ECO:0007669"/>
    <property type="project" value="InterPro"/>
</dbReference>
<keyword evidence="3 5" id="KW-0227">DNA damage</keyword>
<dbReference type="NCBIfam" id="TIGR00585">
    <property type="entry name" value="mutl"/>
    <property type="match status" value="1"/>
</dbReference>
<evidence type="ECO:0000313" key="8">
    <source>
        <dbReference type="EMBL" id="AEB09397.1"/>
    </source>
</evidence>
<comment type="similarity">
    <text evidence="1 5">Belongs to the DNA mismatch repair MutL/HexB family.</text>
</comment>
<evidence type="ECO:0000259" key="7">
    <source>
        <dbReference type="SMART" id="SM01340"/>
    </source>
</evidence>
<evidence type="ECO:0000256" key="2">
    <source>
        <dbReference type="ARBA" id="ARBA00021975"/>
    </source>
</evidence>
<keyword evidence="9" id="KW-1185">Reference proteome</keyword>
<dbReference type="PANTHER" id="PTHR10073:SF12">
    <property type="entry name" value="DNA MISMATCH REPAIR PROTEIN MLH1"/>
    <property type="match status" value="1"/>
</dbReference>
<evidence type="ECO:0000259" key="6">
    <source>
        <dbReference type="SMART" id="SM00853"/>
    </source>
</evidence>
<dbReference type="SMART" id="SM01340">
    <property type="entry name" value="DNA_mis_repair"/>
    <property type="match status" value="1"/>
</dbReference>
<dbReference type="SMART" id="SM00853">
    <property type="entry name" value="MutL_C"/>
    <property type="match status" value="1"/>
</dbReference>
<dbReference type="InterPro" id="IPR002099">
    <property type="entry name" value="MutL/Mlh/PMS"/>
</dbReference>
<dbReference type="PANTHER" id="PTHR10073">
    <property type="entry name" value="DNA MISMATCH REPAIR PROTEIN MLH, PMS, MUTL"/>
    <property type="match status" value="1"/>
</dbReference>
<dbReference type="Gene3D" id="3.30.230.10">
    <property type="match status" value="1"/>
</dbReference>
<reference evidence="9" key="2">
    <citation type="submission" date="2011-03" db="EMBL/GenBank/DDBJ databases">
        <title>The complete genome of Desulfobacca acetoxidans DSM 11109.</title>
        <authorList>
            <consortium name="US DOE Joint Genome Institute (JGI-PGF)"/>
            <person name="Lucas S."/>
            <person name="Copeland A."/>
            <person name="Lapidus A."/>
            <person name="Bruce D."/>
            <person name="Goodwin L."/>
            <person name="Pitluck S."/>
            <person name="Peters L."/>
            <person name="Kyrpides N."/>
            <person name="Mavromatis K."/>
            <person name="Ivanova N."/>
            <person name="Ovchinnikova G."/>
            <person name="Teshima H."/>
            <person name="Detter J.C."/>
            <person name="Han C."/>
            <person name="Land M."/>
            <person name="Hauser L."/>
            <person name="Markowitz V."/>
            <person name="Cheng J.-F."/>
            <person name="Hugenholtz P."/>
            <person name="Woyke T."/>
            <person name="Wu D."/>
            <person name="Spring S."/>
            <person name="Schueler E."/>
            <person name="Brambilla E."/>
            <person name="Klenk H.-P."/>
            <person name="Eisen J.A."/>
        </authorList>
    </citation>
    <scope>NUCLEOTIDE SEQUENCE [LARGE SCALE GENOMIC DNA]</scope>
    <source>
        <strain evidence="9">ATCC 700848 / DSM 11109 / ASRB2</strain>
    </source>
</reference>
<reference evidence="8 9" key="1">
    <citation type="journal article" date="2011" name="Stand. Genomic Sci.">
        <title>Complete genome sequence of the acetate-degrading sulfate reducer Desulfobacca acetoxidans type strain (ASRB2).</title>
        <authorList>
            <person name="Goker M."/>
            <person name="Teshima H."/>
            <person name="Lapidus A."/>
            <person name="Nolan M."/>
            <person name="Lucas S."/>
            <person name="Hammon N."/>
            <person name="Deshpande S."/>
            <person name="Cheng J.F."/>
            <person name="Tapia R."/>
            <person name="Han C."/>
            <person name="Goodwin L."/>
            <person name="Pitluck S."/>
            <person name="Huntemann M."/>
            <person name="Liolios K."/>
            <person name="Ivanova N."/>
            <person name="Pagani I."/>
            <person name="Mavromatis K."/>
            <person name="Ovchinikova G."/>
            <person name="Pati A."/>
            <person name="Chen A."/>
            <person name="Palaniappan K."/>
            <person name="Land M."/>
            <person name="Hauser L."/>
            <person name="Brambilla E.M."/>
            <person name="Rohde M."/>
            <person name="Spring S."/>
            <person name="Detter J.C."/>
            <person name="Woyke T."/>
            <person name="Bristow J."/>
            <person name="Eisen J.A."/>
            <person name="Markowitz V."/>
            <person name="Hugenholtz P."/>
            <person name="Kyrpides N.C."/>
            <person name="Klenk H.P."/>
        </authorList>
    </citation>
    <scope>NUCLEOTIDE SEQUENCE [LARGE SCALE GENOMIC DNA]</scope>
    <source>
        <strain evidence="9">ATCC 700848 / DSM 11109 / ASRB2</strain>
    </source>
</reference>
<dbReference type="InterPro" id="IPR036890">
    <property type="entry name" value="HATPase_C_sf"/>
</dbReference>
<dbReference type="SUPFAM" id="SSF55874">
    <property type="entry name" value="ATPase domain of HSP90 chaperone/DNA topoisomerase II/histidine kinase"/>
    <property type="match status" value="1"/>
</dbReference>
<dbReference type="AlphaFoldDB" id="F2NHR2"/>
<dbReference type="GO" id="GO:0016887">
    <property type="term" value="F:ATP hydrolysis activity"/>
    <property type="evidence" value="ECO:0007669"/>
    <property type="project" value="InterPro"/>
</dbReference>
<comment type="function">
    <text evidence="5">This protein is involved in the repair of mismatches in DNA. It is required for dam-dependent methyl-directed DNA mismatch repair. May act as a 'molecular matchmaker', a protein that promotes the formation of a stable complex between two or more DNA-binding proteins in an ATP-dependent manner without itself being part of a final effector complex.</text>
</comment>
<dbReference type="FunFam" id="3.30.565.10:FF:000003">
    <property type="entry name" value="DNA mismatch repair endonuclease MutL"/>
    <property type="match status" value="1"/>
</dbReference>
<evidence type="ECO:0000256" key="1">
    <source>
        <dbReference type="ARBA" id="ARBA00006082"/>
    </source>
</evidence>
<dbReference type="GO" id="GO:0006298">
    <property type="term" value="P:mismatch repair"/>
    <property type="evidence" value="ECO:0007669"/>
    <property type="project" value="UniProtKB-UniRule"/>
</dbReference>
<dbReference type="InterPro" id="IPR020667">
    <property type="entry name" value="DNA_mismatch_repair_MutL"/>
</dbReference>
<dbReference type="CDD" id="cd16926">
    <property type="entry name" value="HATPase_MutL-MLH-PMS-like"/>
    <property type="match status" value="1"/>
</dbReference>
<accession>F2NHR2</accession>
<evidence type="ECO:0000256" key="5">
    <source>
        <dbReference type="HAMAP-Rule" id="MF_00149"/>
    </source>
</evidence>
<name>F2NHR2_DESAR</name>
<dbReference type="SUPFAM" id="SSF118116">
    <property type="entry name" value="DNA mismatch repair protein MutL"/>
    <property type="match status" value="1"/>
</dbReference>
<dbReference type="Pfam" id="PF08676">
    <property type="entry name" value="MutL_C"/>
    <property type="match status" value="1"/>
</dbReference>
<proteinExistence type="inferred from homology"/>